<organism evidence="2">
    <name type="scientific">hydrothermal vent metagenome</name>
    <dbReference type="NCBI Taxonomy" id="652676"/>
    <lineage>
        <taxon>unclassified sequences</taxon>
        <taxon>metagenomes</taxon>
        <taxon>ecological metagenomes</taxon>
    </lineage>
</organism>
<evidence type="ECO:0008006" key="3">
    <source>
        <dbReference type="Google" id="ProtNLM"/>
    </source>
</evidence>
<accession>A0A1W1BXQ5</accession>
<dbReference type="AlphaFoldDB" id="A0A1W1BXQ5"/>
<dbReference type="EMBL" id="FPHD01000048">
    <property type="protein sequence ID" value="SFV58316.1"/>
    <property type="molecule type" value="Genomic_DNA"/>
</dbReference>
<keyword evidence="1" id="KW-1133">Transmembrane helix</keyword>
<sequence>MIEKLIVRPEIALDQFLPIFIESTLVLVFGVGYAAIITLSKMGYFSKKWMPVGYLFWALQTYFLYDFSMLIQSNHFTLKVMMVTMVAYLFVPHLYFYLISAGDARYDTKEDENMQDTKLKEETHG</sequence>
<evidence type="ECO:0000256" key="1">
    <source>
        <dbReference type="SAM" id="Phobius"/>
    </source>
</evidence>
<gene>
    <name evidence="2" type="ORF">MNB_SV-8-1285</name>
</gene>
<protein>
    <recommendedName>
        <fullName evidence="3">Integral membrane protein</fullName>
    </recommendedName>
</protein>
<keyword evidence="1" id="KW-0472">Membrane</keyword>
<keyword evidence="1" id="KW-0812">Transmembrane</keyword>
<name>A0A1W1BXQ5_9ZZZZ</name>
<feature type="transmembrane region" description="Helical" evidence="1">
    <location>
        <begin position="16"/>
        <end position="40"/>
    </location>
</feature>
<feature type="transmembrane region" description="Helical" evidence="1">
    <location>
        <begin position="52"/>
        <end position="71"/>
    </location>
</feature>
<proteinExistence type="predicted"/>
<feature type="transmembrane region" description="Helical" evidence="1">
    <location>
        <begin position="77"/>
        <end position="99"/>
    </location>
</feature>
<reference evidence="2" key="1">
    <citation type="submission" date="2016-10" db="EMBL/GenBank/DDBJ databases">
        <authorList>
            <person name="de Groot N.N."/>
        </authorList>
    </citation>
    <scope>NUCLEOTIDE SEQUENCE</scope>
</reference>
<evidence type="ECO:0000313" key="2">
    <source>
        <dbReference type="EMBL" id="SFV58316.1"/>
    </source>
</evidence>